<dbReference type="CDD" id="cd13132">
    <property type="entry name" value="MATE_eukaryotic"/>
    <property type="match status" value="1"/>
</dbReference>
<protein>
    <submittedName>
        <fullName evidence="8">MATE efflux family protein subfamily</fullName>
    </submittedName>
</protein>
<keyword evidence="9" id="KW-1185">Reference proteome</keyword>
<reference evidence="8 9" key="1">
    <citation type="submission" date="2015-03" db="EMBL/GenBank/DDBJ databases">
        <title>RNA-seq based gene annotation and comparative genomics of four Zymoseptoria species reveal species-specific pathogenicity related genes and transposable element activity.</title>
        <authorList>
            <person name="Grandaubert J."/>
            <person name="Bhattacharyya A."/>
            <person name="Stukenbrock E.H."/>
        </authorList>
    </citation>
    <scope>NUCLEOTIDE SEQUENCE [LARGE SCALE GENOMIC DNA]</scope>
    <source>
        <strain evidence="8 9">Zb18110</strain>
    </source>
</reference>
<comment type="caution">
    <text evidence="8">The sequence shown here is derived from an EMBL/GenBank/DDBJ whole genome shotgun (WGS) entry which is preliminary data.</text>
</comment>
<evidence type="ECO:0000256" key="2">
    <source>
        <dbReference type="ARBA" id="ARBA00010199"/>
    </source>
</evidence>
<accession>A0A0F4GFQ6</accession>
<dbReference type="InterPro" id="IPR002528">
    <property type="entry name" value="MATE_fam"/>
</dbReference>
<dbReference type="GO" id="GO:1990961">
    <property type="term" value="P:xenobiotic detoxification by transmembrane export across the plasma membrane"/>
    <property type="evidence" value="ECO:0007669"/>
    <property type="project" value="InterPro"/>
</dbReference>
<comment type="subcellular location">
    <subcellularLocation>
        <location evidence="1">Membrane</location>
        <topology evidence="1">Multi-pass membrane protein</topology>
    </subcellularLocation>
</comment>
<evidence type="ECO:0000256" key="7">
    <source>
        <dbReference type="SAM" id="Phobius"/>
    </source>
</evidence>
<feature type="transmembrane region" description="Helical" evidence="7">
    <location>
        <begin position="225"/>
        <end position="249"/>
    </location>
</feature>
<dbReference type="Proteomes" id="UP000033647">
    <property type="component" value="Unassembled WGS sequence"/>
</dbReference>
<feature type="transmembrane region" description="Helical" evidence="7">
    <location>
        <begin position="128"/>
        <end position="149"/>
    </location>
</feature>
<evidence type="ECO:0000256" key="6">
    <source>
        <dbReference type="SAM" id="MobiDB-lite"/>
    </source>
</evidence>
<feature type="transmembrane region" description="Helical" evidence="7">
    <location>
        <begin position="198"/>
        <end position="219"/>
    </location>
</feature>
<feature type="transmembrane region" description="Helical" evidence="7">
    <location>
        <begin position="456"/>
        <end position="476"/>
    </location>
</feature>
<proteinExistence type="inferred from homology"/>
<feature type="compositionally biased region" description="Low complexity" evidence="6">
    <location>
        <begin position="17"/>
        <end position="31"/>
    </location>
</feature>
<dbReference type="PANTHER" id="PTHR11206">
    <property type="entry name" value="MULTIDRUG RESISTANCE PROTEIN"/>
    <property type="match status" value="1"/>
</dbReference>
<feature type="transmembrane region" description="Helical" evidence="7">
    <location>
        <begin position="424"/>
        <end position="444"/>
    </location>
</feature>
<dbReference type="InterPro" id="IPR045069">
    <property type="entry name" value="MATE_euk"/>
</dbReference>
<evidence type="ECO:0000256" key="1">
    <source>
        <dbReference type="ARBA" id="ARBA00004141"/>
    </source>
</evidence>
<dbReference type="GO" id="GO:0042910">
    <property type="term" value="F:xenobiotic transmembrane transporter activity"/>
    <property type="evidence" value="ECO:0007669"/>
    <property type="project" value="InterPro"/>
</dbReference>
<gene>
    <name evidence="8" type="ORF">TI39_contig684g00008</name>
</gene>
<dbReference type="EMBL" id="LAFY01000676">
    <property type="protein sequence ID" value="KJX96271.1"/>
    <property type="molecule type" value="Genomic_DNA"/>
</dbReference>
<keyword evidence="4 7" id="KW-1133">Transmembrane helix</keyword>
<dbReference type="GO" id="GO:0015297">
    <property type="term" value="F:antiporter activity"/>
    <property type="evidence" value="ECO:0007669"/>
    <property type="project" value="InterPro"/>
</dbReference>
<keyword evidence="5 7" id="KW-0472">Membrane</keyword>
<evidence type="ECO:0000256" key="4">
    <source>
        <dbReference type="ARBA" id="ARBA00022989"/>
    </source>
</evidence>
<evidence type="ECO:0000256" key="3">
    <source>
        <dbReference type="ARBA" id="ARBA00022692"/>
    </source>
</evidence>
<evidence type="ECO:0000256" key="5">
    <source>
        <dbReference type="ARBA" id="ARBA00023136"/>
    </source>
</evidence>
<dbReference type="Pfam" id="PF01554">
    <property type="entry name" value="MatE"/>
    <property type="match status" value="2"/>
</dbReference>
<sequence length="502" mass="54474">MAARRLSTTERQPLLGDSVTRTTDSSSTLSKDGPRINASELVSQVELRVLLRYSGPLIPSYLLQYSFTIIVTLVASQLSTDELAGCSLGMTTSNIIGYAIFEGMATALDTLCSQAYGSGRFSDVGMAMIRFLVFVHLVAIPIGGLWLFSEAILRCLVPSEELAVHAGSFLRYSLIGLPGYASFEAGKRFMQSQGQFTAGLWSLLICLPINIGLTYALVLKADMRVAGAALAASLTNLIRPLILIGYAFIIDRTTLQCWPTTKEMRSSWSKDWSPMCRLALSGTVMTLSEWLSFEILTFALTYLGNAPLAAQTFLSTTATLVWHIPFSISIAGSTRIGQLVGGGLTHGSALRIMKMYAAIFAFNGILNVALGIGIVAIMVRFLINDQEVADIVLVNLPFLGVFLFCDAIVLWPHSVVRGIGWQSIAAYTTLGAAYLYGVPLALFLELGLPRLGVSGLWIGLASAVFFTCIIEASVVWTRLRRNPDECFDEYEGASEDQTLIDT</sequence>
<dbReference type="STRING" id="1047168.A0A0F4GFQ6"/>
<evidence type="ECO:0000313" key="8">
    <source>
        <dbReference type="EMBL" id="KJX96271.1"/>
    </source>
</evidence>
<feature type="transmembrane region" description="Helical" evidence="7">
    <location>
        <begin position="356"/>
        <end position="379"/>
    </location>
</feature>
<feature type="transmembrane region" description="Helical" evidence="7">
    <location>
        <begin position="391"/>
        <end position="412"/>
    </location>
</feature>
<dbReference type="GO" id="GO:0016020">
    <property type="term" value="C:membrane"/>
    <property type="evidence" value="ECO:0007669"/>
    <property type="project" value="UniProtKB-SubCell"/>
</dbReference>
<feature type="region of interest" description="Disordered" evidence="6">
    <location>
        <begin position="1"/>
        <end position="31"/>
    </location>
</feature>
<organism evidence="8 9">
    <name type="scientific">Zymoseptoria brevis</name>
    <dbReference type="NCBI Taxonomy" id="1047168"/>
    <lineage>
        <taxon>Eukaryota</taxon>
        <taxon>Fungi</taxon>
        <taxon>Dikarya</taxon>
        <taxon>Ascomycota</taxon>
        <taxon>Pezizomycotina</taxon>
        <taxon>Dothideomycetes</taxon>
        <taxon>Dothideomycetidae</taxon>
        <taxon>Mycosphaerellales</taxon>
        <taxon>Mycosphaerellaceae</taxon>
        <taxon>Zymoseptoria</taxon>
    </lineage>
</organism>
<dbReference type="NCBIfam" id="TIGR00797">
    <property type="entry name" value="matE"/>
    <property type="match status" value="1"/>
</dbReference>
<dbReference type="OrthoDB" id="2126698at2759"/>
<evidence type="ECO:0000313" key="9">
    <source>
        <dbReference type="Proteomes" id="UP000033647"/>
    </source>
</evidence>
<comment type="similarity">
    <text evidence="2">Belongs to the multi antimicrobial extrusion (MATE) (TC 2.A.66.1) family.</text>
</comment>
<dbReference type="AlphaFoldDB" id="A0A0F4GFQ6"/>
<name>A0A0F4GFQ6_9PEZI</name>
<keyword evidence="3 7" id="KW-0812">Transmembrane</keyword>
<feature type="transmembrane region" description="Helical" evidence="7">
    <location>
        <begin position="57"/>
        <end position="75"/>
    </location>
</feature>